<evidence type="ECO:0000313" key="10">
    <source>
        <dbReference type="Proteomes" id="UP000215441"/>
    </source>
</evidence>
<feature type="active site" description="Proton acceptor" evidence="6">
    <location>
        <position position="335"/>
    </location>
</feature>
<dbReference type="CDD" id="cd09019">
    <property type="entry name" value="galactose_mutarotase_like"/>
    <property type="match status" value="1"/>
</dbReference>
<evidence type="ECO:0000256" key="1">
    <source>
        <dbReference type="ARBA" id="ARBA00005028"/>
    </source>
</evidence>
<dbReference type="InterPro" id="IPR047215">
    <property type="entry name" value="Galactose_mutarotase-like"/>
</dbReference>
<keyword evidence="10" id="KW-1185">Reference proteome</keyword>
<dbReference type="EC" id="5.1.3.3" evidence="5"/>
<feature type="region of interest" description="Disordered" evidence="8">
    <location>
        <begin position="95"/>
        <end position="114"/>
    </location>
</feature>
<evidence type="ECO:0000256" key="5">
    <source>
        <dbReference type="PIRNR" id="PIRNR005096"/>
    </source>
</evidence>
<dbReference type="AlphaFoldDB" id="A0A235EHY7"/>
<dbReference type="UniPathway" id="UPA00242"/>
<feature type="active site" description="Proton donor" evidence="6">
    <location>
        <position position="181"/>
    </location>
</feature>
<dbReference type="OrthoDB" id="9779408at2"/>
<dbReference type="Proteomes" id="UP000215441">
    <property type="component" value="Unassembled WGS sequence"/>
</dbReference>
<dbReference type="InterPro" id="IPR014718">
    <property type="entry name" value="GH-type_carb-bd"/>
</dbReference>
<protein>
    <recommendedName>
        <fullName evidence="5">Aldose 1-epimerase</fullName>
        <ecNumber evidence="5">5.1.3.3</ecNumber>
    </recommendedName>
</protein>
<keyword evidence="3 5" id="KW-0413">Isomerase</keyword>
<comment type="caution">
    <text evidence="9">The sequence shown here is derived from an EMBL/GenBank/DDBJ whole genome shotgun (WGS) entry which is preliminary data.</text>
</comment>
<dbReference type="RefSeq" id="WP_094291406.1">
    <property type="nucleotide sequence ID" value="NZ_NOIG01000012.1"/>
</dbReference>
<evidence type="ECO:0000256" key="4">
    <source>
        <dbReference type="ARBA" id="ARBA00023277"/>
    </source>
</evidence>
<reference evidence="9 10" key="1">
    <citation type="submission" date="2017-07" db="EMBL/GenBank/DDBJ databases">
        <title>Acidovorax KNDSW TSA 6 genome sequence and assembly.</title>
        <authorList>
            <person name="Mayilraj S."/>
        </authorList>
    </citation>
    <scope>NUCLEOTIDE SEQUENCE [LARGE SCALE GENOMIC DNA]</scope>
    <source>
        <strain evidence="9 10">KNDSW-TSA6</strain>
    </source>
</reference>
<dbReference type="GO" id="GO:0004034">
    <property type="term" value="F:aldose 1-epimerase activity"/>
    <property type="evidence" value="ECO:0007669"/>
    <property type="project" value="UniProtKB-EC"/>
</dbReference>
<evidence type="ECO:0000256" key="6">
    <source>
        <dbReference type="PIRSR" id="PIRSR005096-1"/>
    </source>
</evidence>
<name>A0A235EHY7_9BURK</name>
<accession>A0A235EHY7</accession>
<comment type="catalytic activity">
    <reaction evidence="5">
        <text>alpha-D-glucose = beta-D-glucose</text>
        <dbReference type="Rhea" id="RHEA:10264"/>
        <dbReference type="ChEBI" id="CHEBI:15903"/>
        <dbReference type="ChEBI" id="CHEBI:17925"/>
        <dbReference type="EC" id="5.1.3.3"/>
    </reaction>
</comment>
<organism evidence="9 10">
    <name type="scientific">Acidovorax kalamii</name>
    <dbReference type="NCBI Taxonomy" id="2004485"/>
    <lineage>
        <taxon>Bacteria</taxon>
        <taxon>Pseudomonadati</taxon>
        <taxon>Pseudomonadota</taxon>
        <taxon>Betaproteobacteria</taxon>
        <taxon>Burkholderiales</taxon>
        <taxon>Comamonadaceae</taxon>
        <taxon>Acidovorax</taxon>
    </lineage>
</organism>
<gene>
    <name evidence="9" type="ORF">CBY09_20465</name>
</gene>
<evidence type="ECO:0000256" key="7">
    <source>
        <dbReference type="PIRSR" id="PIRSR005096-2"/>
    </source>
</evidence>
<dbReference type="GO" id="GO:0030246">
    <property type="term" value="F:carbohydrate binding"/>
    <property type="evidence" value="ECO:0007669"/>
    <property type="project" value="InterPro"/>
</dbReference>
<proteinExistence type="inferred from homology"/>
<dbReference type="PANTHER" id="PTHR10091">
    <property type="entry name" value="ALDOSE-1-EPIMERASE"/>
    <property type="match status" value="1"/>
</dbReference>
<dbReference type="InterPro" id="IPR015443">
    <property type="entry name" value="Aldose_1-epimerase"/>
</dbReference>
<feature type="binding site" evidence="7">
    <location>
        <position position="251"/>
    </location>
    <ligand>
        <name>beta-D-galactose</name>
        <dbReference type="ChEBI" id="CHEBI:27667"/>
    </ligand>
</feature>
<dbReference type="PIRSF" id="PIRSF005096">
    <property type="entry name" value="GALM"/>
    <property type="match status" value="1"/>
</dbReference>
<comment type="pathway">
    <text evidence="1 5">Carbohydrate metabolism; hexose metabolism.</text>
</comment>
<sequence length="370" mass="39074">MAYTLSREAFQRDLHGQRTDLFTLHGTGGLQVAVSNYGARLVQVAVPDGQGGLVDVALGYDSLQGYLDGQLSMGALIGRWAGRLRAGTLTLSDGSHLQLPTNSGPHHHHGGPRGSRFQVFAVDGVQADALTLSHTFRTEDDGVPGDVHVQLHLQVTADNALHMAWTAQALRAPTVLNLTGHAFFNLAGRGSTHGHSLQVPASRYVPLAADVCPTGALAGVPGTPFDFRQARRVADAIATPHEQLALAGGLDHYLVLDEPGTSRAAPAASTTPPGLRLAALLSEPVSGRAMEVWSTAPGVQVYAGHGLKADPARDLGRGEGPGGWLWQPGDGICLEPMEYPDAPNHRAFPVRWLAPGEEVQGAIVYRFLSP</sequence>
<dbReference type="PANTHER" id="PTHR10091:SF0">
    <property type="entry name" value="GALACTOSE MUTAROTASE"/>
    <property type="match status" value="1"/>
</dbReference>
<dbReference type="EMBL" id="NOIG01000012">
    <property type="protein sequence ID" value="OYD48403.1"/>
    <property type="molecule type" value="Genomic_DNA"/>
</dbReference>
<dbReference type="Gene3D" id="2.70.98.10">
    <property type="match status" value="1"/>
</dbReference>
<comment type="similarity">
    <text evidence="2 5">Belongs to the aldose epimerase family.</text>
</comment>
<dbReference type="InterPro" id="IPR011013">
    <property type="entry name" value="Gal_mutarotase_sf_dom"/>
</dbReference>
<evidence type="ECO:0000256" key="8">
    <source>
        <dbReference type="SAM" id="MobiDB-lite"/>
    </source>
</evidence>
<dbReference type="GO" id="GO:0006006">
    <property type="term" value="P:glucose metabolic process"/>
    <property type="evidence" value="ECO:0007669"/>
    <property type="project" value="TreeGrafter"/>
</dbReference>
<evidence type="ECO:0000256" key="2">
    <source>
        <dbReference type="ARBA" id="ARBA00006206"/>
    </source>
</evidence>
<dbReference type="GO" id="GO:0033499">
    <property type="term" value="P:galactose catabolic process via UDP-galactose, Leloir pathway"/>
    <property type="evidence" value="ECO:0007669"/>
    <property type="project" value="TreeGrafter"/>
</dbReference>
<keyword evidence="4 5" id="KW-0119">Carbohydrate metabolism</keyword>
<evidence type="ECO:0000313" key="9">
    <source>
        <dbReference type="EMBL" id="OYD48403.1"/>
    </source>
</evidence>
<evidence type="ECO:0000256" key="3">
    <source>
        <dbReference type="ARBA" id="ARBA00023235"/>
    </source>
</evidence>
<dbReference type="Pfam" id="PF01263">
    <property type="entry name" value="Aldose_epim"/>
    <property type="match status" value="1"/>
</dbReference>
<dbReference type="SUPFAM" id="SSF74650">
    <property type="entry name" value="Galactose mutarotase-like"/>
    <property type="match status" value="1"/>
</dbReference>
<dbReference type="InterPro" id="IPR008183">
    <property type="entry name" value="Aldose_1/G6P_1-epimerase"/>
</dbReference>